<protein>
    <submittedName>
        <fullName evidence="2">(Atlantic silverside) hypothetical protein</fullName>
    </submittedName>
</protein>
<proteinExistence type="predicted"/>
<dbReference type="OrthoDB" id="9837000at2759"/>
<organism evidence="2 3">
    <name type="scientific">Menidia menidia</name>
    <name type="common">Atlantic silverside</name>
    <dbReference type="NCBI Taxonomy" id="238744"/>
    <lineage>
        <taxon>Eukaryota</taxon>
        <taxon>Metazoa</taxon>
        <taxon>Chordata</taxon>
        <taxon>Craniata</taxon>
        <taxon>Vertebrata</taxon>
        <taxon>Euteleostomi</taxon>
        <taxon>Actinopterygii</taxon>
        <taxon>Neopterygii</taxon>
        <taxon>Teleostei</taxon>
        <taxon>Neoteleostei</taxon>
        <taxon>Acanthomorphata</taxon>
        <taxon>Ovalentaria</taxon>
        <taxon>Atherinomorphae</taxon>
        <taxon>Atheriniformes</taxon>
        <taxon>Atherinopsidae</taxon>
        <taxon>Menidiinae</taxon>
        <taxon>Menidia</taxon>
    </lineage>
</organism>
<accession>A0A8S4BME9</accession>
<dbReference type="Gene3D" id="1.20.58.2190">
    <property type="match status" value="2"/>
</dbReference>
<comment type="caution">
    <text evidence="2">The sequence shown here is derived from an EMBL/GenBank/DDBJ whole genome shotgun (WGS) entry which is preliminary data.</text>
</comment>
<dbReference type="Proteomes" id="UP000677803">
    <property type="component" value="Unassembled WGS sequence"/>
</dbReference>
<evidence type="ECO:0000313" key="2">
    <source>
        <dbReference type="EMBL" id="CAG5958378.1"/>
    </source>
</evidence>
<feature type="region of interest" description="Disordered" evidence="1">
    <location>
        <begin position="207"/>
        <end position="293"/>
    </location>
</feature>
<keyword evidence="3" id="KW-1185">Reference proteome</keyword>
<name>A0A8S4BME9_9TELE</name>
<dbReference type="PANTHER" id="PTHR15326">
    <property type="entry name" value="SPERMATOGENESIS-ASSOCIATED PROTEIN 2/TAMOZHENNIC"/>
    <property type="match status" value="1"/>
</dbReference>
<feature type="compositionally biased region" description="Low complexity" evidence="1">
    <location>
        <begin position="221"/>
        <end position="234"/>
    </location>
</feature>
<sequence>MSSSLQGARLLVRSYGDTLEQQIVGRGSSLACRDEELWLRVQGWLRDGDAQETHCLGLDPLVVMEESLKSACSRIKMYSGTFTHCIAPVLSASQVHQLFGLLGYQLSPSCPEQLCLQPPRGSSASLDDLLHLSCAFFVARCECHLLLSALGKHVGDTQWELSVVRERLRGSSLQAALDNTRKTLEVSQPPTELNDGEEDLYLDEQVNGGQKEAVASDDESPGPSSKAAKSGASPLPVHKRTNGAAYASPPKEPDSTRGSSASKRQDTPPPREWPDRGEQPQVTAAGKAEPKDGPFCSCPQSSNLLMRRCLDCDAPHDLNCASFYVCVAKGHRVSIADGPQEAGSPPPGSPSPEGVPDDQTAPASLRPISFHRCCDLTRPDPQVLCYTCRAFHSGSCREGRPCQLRHRSRELGVCSCGKLCSRKPLVLCRYCGNELCSNCWYRNPVTCSCGQTFDQSTSV</sequence>
<feature type="region of interest" description="Disordered" evidence="1">
    <location>
        <begin position="337"/>
        <end position="361"/>
    </location>
</feature>
<evidence type="ECO:0000256" key="1">
    <source>
        <dbReference type="SAM" id="MobiDB-lite"/>
    </source>
</evidence>
<dbReference type="AlphaFoldDB" id="A0A8S4BME9"/>
<gene>
    <name evidence="2" type="ORF">MMEN_LOCUS15200</name>
</gene>
<dbReference type="PANTHER" id="PTHR15326:SF7">
    <property type="entry name" value="SPERMATOGENESIS-ASSOCIATED PROTEIN 2-LIKE PROTEIN"/>
    <property type="match status" value="1"/>
</dbReference>
<dbReference type="EMBL" id="CAJRST010022223">
    <property type="protein sequence ID" value="CAG5958378.1"/>
    <property type="molecule type" value="Genomic_DNA"/>
</dbReference>
<reference evidence="2" key="1">
    <citation type="submission" date="2021-05" db="EMBL/GenBank/DDBJ databases">
        <authorList>
            <person name="Tigano A."/>
        </authorList>
    </citation>
    <scope>NUCLEOTIDE SEQUENCE</scope>
</reference>
<evidence type="ECO:0000313" key="3">
    <source>
        <dbReference type="Proteomes" id="UP000677803"/>
    </source>
</evidence>
<dbReference type="GO" id="GO:0005737">
    <property type="term" value="C:cytoplasm"/>
    <property type="evidence" value="ECO:0007669"/>
    <property type="project" value="TreeGrafter"/>
</dbReference>